<dbReference type="Proteomes" id="UP000257109">
    <property type="component" value="Unassembled WGS sequence"/>
</dbReference>
<proteinExistence type="predicted"/>
<dbReference type="PANTHER" id="PTHR37984">
    <property type="entry name" value="PROTEIN CBG26694"/>
    <property type="match status" value="1"/>
</dbReference>
<accession>A0A371FBY6</accession>
<comment type="caution">
    <text evidence="2">The sequence shown here is derived from an EMBL/GenBank/DDBJ whole genome shotgun (WGS) entry which is preliminary data.</text>
</comment>
<dbReference type="CDD" id="cd01647">
    <property type="entry name" value="RT_LTR"/>
    <property type="match status" value="1"/>
</dbReference>
<gene>
    <name evidence="2" type="primary">pol</name>
    <name evidence="2" type="ORF">CR513_44284</name>
</gene>
<organism evidence="2 3">
    <name type="scientific">Mucuna pruriens</name>
    <name type="common">Velvet bean</name>
    <name type="synonym">Dolichos pruriens</name>
    <dbReference type="NCBI Taxonomy" id="157652"/>
    <lineage>
        <taxon>Eukaryota</taxon>
        <taxon>Viridiplantae</taxon>
        <taxon>Streptophyta</taxon>
        <taxon>Embryophyta</taxon>
        <taxon>Tracheophyta</taxon>
        <taxon>Spermatophyta</taxon>
        <taxon>Magnoliopsida</taxon>
        <taxon>eudicotyledons</taxon>
        <taxon>Gunneridae</taxon>
        <taxon>Pentapetalae</taxon>
        <taxon>rosids</taxon>
        <taxon>fabids</taxon>
        <taxon>Fabales</taxon>
        <taxon>Fabaceae</taxon>
        <taxon>Papilionoideae</taxon>
        <taxon>50 kb inversion clade</taxon>
        <taxon>NPAAA clade</taxon>
        <taxon>indigoferoid/millettioid clade</taxon>
        <taxon>Phaseoleae</taxon>
        <taxon>Mucuna</taxon>
    </lineage>
</organism>
<evidence type="ECO:0000259" key="1">
    <source>
        <dbReference type="Pfam" id="PF00078"/>
    </source>
</evidence>
<feature type="domain" description="Reverse transcriptase" evidence="1">
    <location>
        <begin position="127"/>
        <end position="203"/>
    </location>
</feature>
<dbReference type="InterPro" id="IPR043502">
    <property type="entry name" value="DNA/RNA_pol_sf"/>
</dbReference>
<reference evidence="2" key="1">
    <citation type="submission" date="2018-05" db="EMBL/GenBank/DDBJ databases">
        <title>Draft genome of Mucuna pruriens seed.</title>
        <authorList>
            <person name="Nnadi N.E."/>
            <person name="Vos R."/>
            <person name="Hasami M.H."/>
            <person name="Devisetty U.K."/>
            <person name="Aguiy J.C."/>
        </authorList>
    </citation>
    <scope>NUCLEOTIDE SEQUENCE [LARGE SCALE GENOMIC DNA]</scope>
    <source>
        <strain evidence="2">JCA_2017</strain>
    </source>
</reference>
<evidence type="ECO:0000313" key="2">
    <source>
        <dbReference type="EMBL" id="RDX75801.1"/>
    </source>
</evidence>
<sequence length="306" mass="35488">MPGLDTTIVEHRLPLIPNVIPFRRMKSEVALKIKEEVEKQWNAGFLTVAEYPQWVANIVPIPKKDGKGKPKGQFPPTSHRYVGRQHHSNAFYSSMDDFSRYNQIQMVVEDRKKLPSSPRGKHSTTKLKNARAAYQRAMVTLFHDMMHKEVEAYVDDMIAMSRMSDQHVEDLRKLFKRLRKYRLRINLAKCTFGVKIGKLLGFIVNQRGIEVDLDKVKAIRNMSPPKTKIEVRGFLRRVNYIAKFISQLTATCSPIFKLLRKSQKMEWTEEFQEAFEKVKQYVEAPPILVSATPGKPLILYLTVLEE</sequence>
<evidence type="ECO:0000313" key="3">
    <source>
        <dbReference type="Proteomes" id="UP000257109"/>
    </source>
</evidence>
<dbReference type="SUPFAM" id="SSF56672">
    <property type="entry name" value="DNA/RNA polymerases"/>
    <property type="match status" value="1"/>
</dbReference>
<dbReference type="InterPro" id="IPR000477">
    <property type="entry name" value="RT_dom"/>
</dbReference>
<dbReference type="OrthoDB" id="5985335at2759"/>
<name>A0A371FBY6_MUCPR</name>
<dbReference type="Gene3D" id="3.30.70.270">
    <property type="match status" value="2"/>
</dbReference>
<dbReference type="InterPro" id="IPR043128">
    <property type="entry name" value="Rev_trsase/Diguanyl_cyclase"/>
</dbReference>
<dbReference type="Pfam" id="PF00078">
    <property type="entry name" value="RVT_1"/>
    <property type="match status" value="1"/>
</dbReference>
<keyword evidence="3" id="KW-1185">Reference proteome</keyword>
<dbReference type="EMBL" id="QJKJ01009722">
    <property type="protein sequence ID" value="RDX75801.1"/>
    <property type="molecule type" value="Genomic_DNA"/>
</dbReference>
<dbReference type="AlphaFoldDB" id="A0A371FBY6"/>
<dbReference type="FunFam" id="3.30.70.270:FF:000063">
    <property type="entry name" value="Zinc knuckle domaincontaining protein"/>
    <property type="match status" value="1"/>
</dbReference>
<protein>
    <submittedName>
        <fullName evidence="2">Retrovirus-related Pol polyprotein from transposon 17.6</fullName>
    </submittedName>
</protein>
<dbReference type="InterPro" id="IPR050951">
    <property type="entry name" value="Retrovirus_Pol_polyprotein"/>
</dbReference>
<feature type="non-terminal residue" evidence="2">
    <location>
        <position position="1"/>
    </location>
</feature>
<dbReference type="PANTHER" id="PTHR37984:SF5">
    <property type="entry name" value="PROTEIN NYNRIN-LIKE"/>
    <property type="match status" value="1"/>
</dbReference>